<feature type="signal peptide" evidence="2">
    <location>
        <begin position="1"/>
        <end position="28"/>
    </location>
</feature>
<dbReference type="AlphaFoldDB" id="E9S7U6"/>
<name>E9S7U6_RUMAL</name>
<gene>
    <name evidence="3" type="ORF">CUS_7321</name>
</gene>
<keyword evidence="4" id="KW-1185">Reference proteome</keyword>
<dbReference type="GO" id="GO:0016020">
    <property type="term" value="C:membrane"/>
    <property type="evidence" value="ECO:0007669"/>
    <property type="project" value="InterPro"/>
</dbReference>
<accession>E9S7U6</accession>
<proteinExistence type="predicted"/>
<dbReference type="EMBL" id="ADKM02000018">
    <property type="protein sequence ID" value="EGC04673.1"/>
    <property type="molecule type" value="Genomic_DNA"/>
</dbReference>
<dbReference type="PROSITE" id="PS51257">
    <property type="entry name" value="PROKAR_LIPOPROTEIN"/>
    <property type="match status" value="1"/>
</dbReference>
<dbReference type="Gene3D" id="1.10.1760.20">
    <property type="match status" value="1"/>
</dbReference>
<evidence type="ECO:0000313" key="3">
    <source>
        <dbReference type="EMBL" id="EGC04673.1"/>
    </source>
</evidence>
<dbReference type="Pfam" id="PF07155">
    <property type="entry name" value="ECF-ribofla_trS"/>
    <property type="match status" value="1"/>
</dbReference>
<dbReference type="InterPro" id="IPR009825">
    <property type="entry name" value="ECF_substrate-spec-like"/>
</dbReference>
<dbReference type="Proteomes" id="UP000004259">
    <property type="component" value="Unassembled WGS sequence"/>
</dbReference>
<evidence type="ECO:0000313" key="4">
    <source>
        <dbReference type="Proteomes" id="UP000004259"/>
    </source>
</evidence>
<dbReference type="STRING" id="246199.CUS_7321"/>
<feature type="transmembrane region" description="Helical" evidence="1">
    <location>
        <begin position="61"/>
        <end position="77"/>
    </location>
</feature>
<reference evidence="3 4" key="1">
    <citation type="submission" date="2011-02" db="EMBL/GenBank/DDBJ databases">
        <authorList>
            <person name="Nelson K.E."/>
            <person name="Sutton G."/>
            <person name="Torralba M."/>
            <person name="Durkin S."/>
            <person name="Harkins D."/>
            <person name="Montgomery R."/>
            <person name="Ziemer C."/>
            <person name="Klaassens E."/>
            <person name="Ocuiv P."/>
            <person name="Morrison M."/>
        </authorList>
    </citation>
    <scope>NUCLEOTIDE SEQUENCE [LARGE SCALE GENOMIC DNA]</scope>
    <source>
        <strain evidence="3 4">8</strain>
    </source>
</reference>
<keyword evidence="1" id="KW-0472">Membrane</keyword>
<evidence type="ECO:0000256" key="1">
    <source>
        <dbReference type="SAM" id="Phobius"/>
    </source>
</evidence>
<sequence>MAHMIDKKSAALLAAALSIIGAGCAAFADRAASWVICSAAVAVCGGLLIRFEKRQDTSGDIALAAVMTALAVVGRLIFAAVPAFKPCAAVIILAGIYLGGERGFTIGALTALISNFYFSQGIWTPFQMMVWGLTGLLAGVLGRYLRNNRVFLALFGILAGAVYSVSLDVCSMLWLGGGFSAERFIGLTAASAYFTVSYMLSNAVFLLVFVRPAARIFDRLRDKYGIGR</sequence>
<keyword evidence="1" id="KW-0812">Transmembrane</keyword>
<keyword evidence="2" id="KW-0732">Signal</keyword>
<comment type="caution">
    <text evidence="3">The sequence shown here is derived from an EMBL/GenBank/DDBJ whole genome shotgun (WGS) entry which is preliminary data.</text>
</comment>
<feature type="transmembrane region" description="Helical" evidence="1">
    <location>
        <begin position="31"/>
        <end position="49"/>
    </location>
</feature>
<feature type="transmembrane region" description="Helical" evidence="1">
    <location>
        <begin position="187"/>
        <end position="210"/>
    </location>
</feature>
<dbReference type="eggNOG" id="COG4720">
    <property type="taxonomic scope" value="Bacteria"/>
</dbReference>
<keyword evidence="3" id="KW-0449">Lipoprotein</keyword>
<keyword evidence="1" id="KW-1133">Transmembrane helix</keyword>
<organism evidence="3 4">
    <name type="scientific">Ruminococcus albus 8</name>
    <dbReference type="NCBI Taxonomy" id="246199"/>
    <lineage>
        <taxon>Bacteria</taxon>
        <taxon>Bacillati</taxon>
        <taxon>Bacillota</taxon>
        <taxon>Clostridia</taxon>
        <taxon>Eubacteriales</taxon>
        <taxon>Oscillospiraceae</taxon>
        <taxon>Ruminococcus</taxon>
    </lineage>
</organism>
<protein>
    <submittedName>
        <fullName evidence="3">Putative lipoprotein</fullName>
    </submittedName>
</protein>
<feature type="chain" id="PRO_5003243536" evidence="2">
    <location>
        <begin position="29"/>
        <end position="228"/>
    </location>
</feature>
<evidence type="ECO:0000256" key="2">
    <source>
        <dbReference type="SAM" id="SignalP"/>
    </source>
</evidence>
<feature type="transmembrane region" description="Helical" evidence="1">
    <location>
        <begin position="152"/>
        <end position="175"/>
    </location>
</feature>
<feature type="transmembrane region" description="Helical" evidence="1">
    <location>
        <begin position="129"/>
        <end position="145"/>
    </location>
</feature>